<protein>
    <submittedName>
        <fullName evidence="2">Uncharacterized protein</fullName>
    </submittedName>
</protein>
<evidence type="ECO:0000313" key="2">
    <source>
        <dbReference type="EMBL" id="KAJ9681046.1"/>
    </source>
</evidence>
<dbReference type="AlphaFoldDB" id="A0AA38Z2A4"/>
<dbReference type="PANTHER" id="PTHR37728">
    <property type="entry name" value="BNAA04G26730D PROTEIN"/>
    <property type="match status" value="1"/>
</dbReference>
<dbReference type="Proteomes" id="UP001168098">
    <property type="component" value="Unassembled WGS sequence"/>
</dbReference>
<dbReference type="PANTHER" id="PTHR37728:SF1">
    <property type="entry name" value="OS06G0132300 PROTEIN"/>
    <property type="match status" value="1"/>
</dbReference>
<keyword evidence="3" id="KW-1185">Reference proteome</keyword>
<reference evidence="2 3" key="1">
    <citation type="journal article" date="2023" name="BMC Biotechnol.">
        <title>Vitis rotundifolia cv Carlos genome sequencing.</title>
        <authorList>
            <person name="Huff M."/>
            <person name="Hulse-Kemp A."/>
            <person name="Scheffler B."/>
            <person name="Youngblood R."/>
            <person name="Simpson S."/>
            <person name="Babiker E."/>
            <person name="Staton M."/>
        </authorList>
    </citation>
    <scope>NUCLEOTIDE SEQUENCE [LARGE SCALE GENOMIC DNA]</scope>
    <source>
        <tissue evidence="2">Leaf</tissue>
    </source>
</reference>
<accession>A0AA38Z2A4</accession>
<comment type="caution">
    <text evidence="2">The sequence shown here is derived from an EMBL/GenBank/DDBJ whole genome shotgun (WGS) entry which is preliminary data.</text>
</comment>
<feature type="compositionally biased region" description="Basic residues" evidence="1">
    <location>
        <begin position="85"/>
        <end position="99"/>
    </location>
</feature>
<dbReference type="EMBL" id="JARBHA010000015">
    <property type="protein sequence ID" value="KAJ9681046.1"/>
    <property type="molecule type" value="Genomic_DNA"/>
</dbReference>
<evidence type="ECO:0000256" key="1">
    <source>
        <dbReference type="SAM" id="MobiDB-lite"/>
    </source>
</evidence>
<gene>
    <name evidence="2" type="ORF">PVL29_020110</name>
</gene>
<name>A0AA38Z2A4_VITRO</name>
<proteinExistence type="predicted"/>
<feature type="region of interest" description="Disordered" evidence="1">
    <location>
        <begin position="85"/>
        <end position="118"/>
    </location>
</feature>
<evidence type="ECO:0000313" key="3">
    <source>
        <dbReference type="Proteomes" id="UP001168098"/>
    </source>
</evidence>
<sequence length="148" mass="16164">MWTASSISWRSFSVIPISNFPQTVVVHSNQRRHLLAASAQPQDDASSSAGDTTFFKSNLDLKEIGDGRQLSGSDVLWALQRAAAQKKKRISGSGNKKKNREPSSVGGNRGGSAEDSLDYSNVKPLCIKGDWGSKLDELERRLQELSDT</sequence>
<organism evidence="2 3">
    <name type="scientific">Vitis rotundifolia</name>
    <name type="common">Muscadine grape</name>
    <dbReference type="NCBI Taxonomy" id="103349"/>
    <lineage>
        <taxon>Eukaryota</taxon>
        <taxon>Viridiplantae</taxon>
        <taxon>Streptophyta</taxon>
        <taxon>Embryophyta</taxon>
        <taxon>Tracheophyta</taxon>
        <taxon>Spermatophyta</taxon>
        <taxon>Magnoliopsida</taxon>
        <taxon>eudicotyledons</taxon>
        <taxon>Gunneridae</taxon>
        <taxon>Pentapetalae</taxon>
        <taxon>rosids</taxon>
        <taxon>Vitales</taxon>
        <taxon>Vitaceae</taxon>
        <taxon>Viteae</taxon>
        <taxon>Vitis</taxon>
    </lineage>
</organism>